<accession>A0ABN9Q2U0</accession>
<evidence type="ECO:0000313" key="2">
    <source>
        <dbReference type="EMBL" id="CAK0800005.1"/>
    </source>
</evidence>
<organism evidence="2 3">
    <name type="scientific">Prorocentrum cordatum</name>
    <dbReference type="NCBI Taxonomy" id="2364126"/>
    <lineage>
        <taxon>Eukaryota</taxon>
        <taxon>Sar</taxon>
        <taxon>Alveolata</taxon>
        <taxon>Dinophyceae</taxon>
        <taxon>Prorocentrales</taxon>
        <taxon>Prorocentraceae</taxon>
        <taxon>Prorocentrum</taxon>
    </lineage>
</organism>
<protein>
    <submittedName>
        <fullName evidence="2">Uncharacterized protein</fullName>
    </submittedName>
</protein>
<feature type="compositionally biased region" description="Basic and acidic residues" evidence="1">
    <location>
        <begin position="103"/>
        <end position="115"/>
    </location>
</feature>
<reference evidence="2" key="1">
    <citation type="submission" date="2023-10" db="EMBL/GenBank/DDBJ databases">
        <authorList>
            <person name="Chen Y."/>
            <person name="Shah S."/>
            <person name="Dougan E. K."/>
            <person name="Thang M."/>
            <person name="Chan C."/>
        </authorList>
    </citation>
    <scope>NUCLEOTIDE SEQUENCE [LARGE SCALE GENOMIC DNA]</scope>
</reference>
<evidence type="ECO:0000313" key="3">
    <source>
        <dbReference type="Proteomes" id="UP001189429"/>
    </source>
</evidence>
<feature type="region of interest" description="Disordered" evidence="1">
    <location>
        <begin position="187"/>
        <end position="271"/>
    </location>
</feature>
<proteinExistence type="predicted"/>
<gene>
    <name evidence="2" type="ORF">PCOR1329_LOCUS8294</name>
</gene>
<evidence type="ECO:0000256" key="1">
    <source>
        <dbReference type="SAM" id="MobiDB-lite"/>
    </source>
</evidence>
<name>A0ABN9Q2U0_9DINO</name>
<sequence>MMANSPGPRLAHLMKMALDEFSLLEARFPGDLDQAVGLLLNGARYKDCAIQNAVNAVQHVVKGGAQESLVNPVVRGLGALHVRLDELQAKGPMDRVGPGKGPLENHEGRDRSQEQRSKFMASIFAEVASLQLGAVGFASKERDYTGIPSKMLQEVRAMAISAAPLVTPDMPAHALASCRRRVVEELEAKKKPQQELAKETAGKPKLGAIEAAKPDGAPASGGSGVDRRRRPSRARPGVARQQTGRRQSRSLRSPRRNTRRSRKSSLWATSR</sequence>
<dbReference type="EMBL" id="CAUYUJ010002269">
    <property type="protein sequence ID" value="CAK0800005.1"/>
    <property type="molecule type" value="Genomic_DNA"/>
</dbReference>
<dbReference type="Proteomes" id="UP001189429">
    <property type="component" value="Unassembled WGS sequence"/>
</dbReference>
<feature type="compositionally biased region" description="Basic and acidic residues" evidence="1">
    <location>
        <begin position="187"/>
        <end position="202"/>
    </location>
</feature>
<keyword evidence="3" id="KW-1185">Reference proteome</keyword>
<feature type="region of interest" description="Disordered" evidence="1">
    <location>
        <begin position="90"/>
        <end position="115"/>
    </location>
</feature>
<feature type="compositionally biased region" description="Basic residues" evidence="1">
    <location>
        <begin position="246"/>
        <end position="263"/>
    </location>
</feature>
<comment type="caution">
    <text evidence="2">The sequence shown here is derived from an EMBL/GenBank/DDBJ whole genome shotgun (WGS) entry which is preliminary data.</text>
</comment>